<dbReference type="GO" id="GO:0016887">
    <property type="term" value="F:ATP hydrolysis activity"/>
    <property type="evidence" value="ECO:0007669"/>
    <property type="project" value="InterPro"/>
</dbReference>
<dbReference type="AlphaFoldDB" id="A0A7G7YPF2"/>
<dbReference type="RefSeq" id="WP_186276745.1">
    <property type="nucleotide sequence ID" value="NZ_CP046883.1"/>
</dbReference>
<feature type="domain" description="ABC transporter" evidence="4">
    <location>
        <begin position="23"/>
        <end position="251"/>
    </location>
</feature>
<dbReference type="PANTHER" id="PTHR42939:SF1">
    <property type="entry name" value="ABC TRANSPORTER ATP-BINDING PROTEIN ALBC-RELATED"/>
    <property type="match status" value="1"/>
</dbReference>
<evidence type="ECO:0000313" key="5">
    <source>
        <dbReference type="EMBL" id="QNH96372.1"/>
    </source>
</evidence>
<dbReference type="InterPro" id="IPR051782">
    <property type="entry name" value="ABC_Transporter_VariousFunc"/>
</dbReference>
<name>A0A7G7YPF2_9CORY</name>
<dbReference type="InterPro" id="IPR027417">
    <property type="entry name" value="P-loop_NTPase"/>
</dbReference>
<keyword evidence="6" id="KW-1185">Reference proteome</keyword>
<evidence type="ECO:0000256" key="1">
    <source>
        <dbReference type="ARBA" id="ARBA00022448"/>
    </source>
</evidence>
<keyword evidence="1" id="KW-0813">Transport</keyword>
<dbReference type="Pfam" id="PF00005">
    <property type="entry name" value="ABC_tran"/>
    <property type="match status" value="1"/>
</dbReference>
<dbReference type="PROSITE" id="PS50893">
    <property type="entry name" value="ABC_TRANSPORTER_2"/>
    <property type="match status" value="1"/>
</dbReference>
<protein>
    <submittedName>
        <fullName evidence="5">ATP-binding cassette domain-containing protein</fullName>
    </submittedName>
</protein>
<gene>
    <name evidence="5" type="ORF">GP473_06595</name>
</gene>
<dbReference type="KEGG" id="cans:GP473_06595"/>
<dbReference type="InterPro" id="IPR003439">
    <property type="entry name" value="ABC_transporter-like_ATP-bd"/>
</dbReference>
<sequence length="323" mass="35603">MTASSPQISSTVTQNPTSSELVVEVRGLYKSFGNSKALRGLDLSVYRGSIHGFLGPNGAGKSTTIRTLLGLLSPEKAAGTVVKLLGYSPHNHPEVLRRVGYVPGEVALWPNLTGEETLRALEKLRGVSVDRGKERQLISDFCLDTSRKVREYSTGNRRKVLLVAAFSFNAELYIFDEPTAGLDPLMENVFTQWCCQERDRGASILLSSHIMSEVEKLCDHITVIKEGYAVDTGSVADLRHLSDVVITAVKPSPSSGESSTERVTITVPRDQSAERLRRLLDDGAQDITCNPASLEQIFLHHYELGEPYRESTRDREKSGEVEQ</sequence>
<dbReference type="Gene3D" id="3.40.50.300">
    <property type="entry name" value="P-loop containing nucleotide triphosphate hydrolases"/>
    <property type="match status" value="1"/>
</dbReference>
<proteinExistence type="predicted"/>
<keyword evidence="2" id="KW-0547">Nucleotide-binding</keyword>
<dbReference type="Proteomes" id="UP000515275">
    <property type="component" value="Chromosome"/>
</dbReference>
<keyword evidence="3 5" id="KW-0067">ATP-binding</keyword>
<dbReference type="InterPro" id="IPR003593">
    <property type="entry name" value="AAA+_ATPase"/>
</dbReference>
<dbReference type="SUPFAM" id="SSF52540">
    <property type="entry name" value="P-loop containing nucleoside triphosphate hydrolases"/>
    <property type="match status" value="1"/>
</dbReference>
<evidence type="ECO:0000313" key="6">
    <source>
        <dbReference type="Proteomes" id="UP000515275"/>
    </source>
</evidence>
<accession>A0A7G7YPF2</accession>
<dbReference type="SMART" id="SM00382">
    <property type="entry name" value="AAA"/>
    <property type="match status" value="1"/>
</dbReference>
<dbReference type="EMBL" id="CP046883">
    <property type="protein sequence ID" value="QNH96372.1"/>
    <property type="molecule type" value="Genomic_DNA"/>
</dbReference>
<dbReference type="PANTHER" id="PTHR42939">
    <property type="entry name" value="ABC TRANSPORTER ATP-BINDING PROTEIN ALBC-RELATED"/>
    <property type="match status" value="1"/>
</dbReference>
<dbReference type="GO" id="GO:0005524">
    <property type="term" value="F:ATP binding"/>
    <property type="evidence" value="ECO:0007669"/>
    <property type="project" value="UniProtKB-KW"/>
</dbReference>
<organism evidence="5 6">
    <name type="scientific">Corynebacterium anserum</name>
    <dbReference type="NCBI Taxonomy" id="2684406"/>
    <lineage>
        <taxon>Bacteria</taxon>
        <taxon>Bacillati</taxon>
        <taxon>Actinomycetota</taxon>
        <taxon>Actinomycetes</taxon>
        <taxon>Mycobacteriales</taxon>
        <taxon>Corynebacteriaceae</taxon>
        <taxon>Corynebacterium</taxon>
    </lineage>
</organism>
<reference evidence="5 6" key="1">
    <citation type="submission" date="2019-12" db="EMBL/GenBank/DDBJ databases">
        <title>Corynebacterium sp. nov., isolated from feces of the Anser Albifrons in China.</title>
        <authorList>
            <person name="Liu Q."/>
        </authorList>
    </citation>
    <scope>NUCLEOTIDE SEQUENCE [LARGE SCALE GENOMIC DNA]</scope>
    <source>
        <strain evidence="5 6">23H37-10</strain>
    </source>
</reference>
<dbReference type="CDD" id="cd03230">
    <property type="entry name" value="ABC_DR_subfamily_A"/>
    <property type="match status" value="1"/>
</dbReference>
<evidence type="ECO:0000256" key="2">
    <source>
        <dbReference type="ARBA" id="ARBA00022741"/>
    </source>
</evidence>
<evidence type="ECO:0000256" key="3">
    <source>
        <dbReference type="ARBA" id="ARBA00022840"/>
    </source>
</evidence>
<evidence type="ECO:0000259" key="4">
    <source>
        <dbReference type="PROSITE" id="PS50893"/>
    </source>
</evidence>